<evidence type="ECO:0000313" key="6">
    <source>
        <dbReference type="Proteomes" id="UP000220927"/>
    </source>
</evidence>
<dbReference type="InterPro" id="IPR050984">
    <property type="entry name" value="Gfo/Idh/MocA_domain"/>
</dbReference>
<dbReference type="AlphaFoldDB" id="A0AAE5WRR6"/>
<evidence type="ECO:0000313" key="5">
    <source>
        <dbReference type="EMBL" id="QAS81323.1"/>
    </source>
</evidence>
<reference evidence="5 6" key="1">
    <citation type="submission" date="2019-01" db="EMBL/GenBank/DDBJ databases">
        <title>Genomic insights into the origins and evolution of symbiotic genes in the Phaseolus vulgaris microsymbionts.</title>
        <authorList>
            <person name="Tong W."/>
        </authorList>
    </citation>
    <scope>NUCLEOTIDE SEQUENCE [LARGE SCALE GENOMIC DNA]</scope>
    <source>
        <strain evidence="5 6">FH23</strain>
        <plasmid evidence="6">prapfh23b</plasmid>
    </source>
</reference>
<dbReference type="SUPFAM" id="SSF55347">
    <property type="entry name" value="Glyceraldehyde-3-phosphate dehydrogenase-like, C-terminal domain"/>
    <property type="match status" value="1"/>
</dbReference>
<gene>
    <name evidence="5" type="ORF">CO657_25720</name>
</gene>
<dbReference type="Gene3D" id="3.40.50.720">
    <property type="entry name" value="NAD(P)-binding Rossmann-like Domain"/>
    <property type="match status" value="1"/>
</dbReference>
<dbReference type="Pfam" id="PF01408">
    <property type="entry name" value="GFO_IDH_MocA"/>
    <property type="match status" value="1"/>
</dbReference>
<proteinExistence type="inferred from homology"/>
<name>A0AAE5WRR6_9HYPH</name>
<keyword evidence="2" id="KW-0560">Oxidoreductase</keyword>
<evidence type="ECO:0000256" key="2">
    <source>
        <dbReference type="ARBA" id="ARBA00023002"/>
    </source>
</evidence>
<dbReference type="Pfam" id="PF22725">
    <property type="entry name" value="GFO_IDH_MocA_C3"/>
    <property type="match status" value="1"/>
</dbReference>
<dbReference type="PANTHER" id="PTHR22604">
    <property type="entry name" value="OXIDOREDUCTASES"/>
    <property type="match status" value="1"/>
</dbReference>
<dbReference type="Proteomes" id="UP000220927">
    <property type="component" value="Plasmid pRapFH23b"/>
</dbReference>
<comment type="similarity">
    <text evidence="1">Belongs to the Gfo/Idh/MocA family.</text>
</comment>
<dbReference type="RefSeq" id="WP_054185872.1">
    <property type="nucleotide sequence ID" value="NZ_CP035000.1"/>
</dbReference>
<dbReference type="GO" id="GO:0016491">
    <property type="term" value="F:oxidoreductase activity"/>
    <property type="evidence" value="ECO:0007669"/>
    <property type="project" value="UniProtKB-KW"/>
</dbReference>
<dbReference type="KEGG" id="rad:CO657_25720"/>
<feature type="domain" description="GFO/IDH/MocA-like oxidoreductase" evidence="4">
    <location>
        <begin position="134"/>
        <end position="251"/>
    </location>
</feature>
<sequence>MSSRVRWGVLSTAGIGAKKVVPAILKSTISQVVAVASRDISKADGYISRLGLGGTARAYGSYEELLADPNIDAIYNPLPNHLHVQMTLQAARAGKHVLCEKPVALSLQEAEQLREIPENIVFAEAFMFRYHPQWQRARAIVRSGELGDMRSVRVAFCYFNDDPANVRNRVDAGGGTVYDVGCYAVAAARYLFGSEPRRVVSLVDRDPRFKTDRLISVLADFGSGRQLAFTCSTQTVRHQSVEIIGTRGRVEIVIPFNAPTDDHTALLVDHGASLDGTLTRREIMPVADQYTEQADAFCRAVLGMDTLEWGVVDAIANTRVLEAIFASERNGAWQEV</sequence>
<dbReference type="GO" id="GO:0000166">
    <property type="term" value="F:nucleotide binding"/>
    <property type="evidence" value="ECO:0007669"/>
    <property type="project" value="InterPro"/>
</dbReference>
<dbReference type="SUPFAM" id="SSF51735">
    <property type="entry name" value="NAD(P)-binding Rossmann-fold domains"/>
    <property type="match status" value="1"/>
</dbReference>
<dbReference type="PANTHER" id="PTHR22604:SF105">
    <property type="entry name" value="TRANS-1,2-DIHYDROBENZENE-1,2-DIOL DEHYDROGENASE"/>
    <property type="match status" value="1"/>
</dbReference>
<keyword evidence="6" id="KW-1185">Reference proteome</keyword>
<evidence type="ECO:0000256" key="1">
    <source>
        <dbReference type="ARBA" id="ARBA00010928"/>
    </source>
</evidence>
<feature type="domain" description="Gfo/Idh/MocA-like oxidoreductase N-terminal" evidence="3">
    <location>
        <begin position="8"/>
        <end position="115"/>
    </location>
</feature>
<dbReference type="InterPro" id="IPR000683">
    <property type="entry name" value="Gfo/Idh/MocA-like_OxRdtase_N"/>
</dbReference>
<accession>A0AAE5WRR6</accession>
<evidence type="ECO:0000259" key="3">
    <source>
        <dbReference type="Pfam" id="PF01408"/>
    </source>
</evidence>
<keyword evidence="5" id="KW-0614">Plasmid</keyword>
<geneLocation type="plasmid" evidence="6">
    <name>prapfh23b</name>
</geneLocation>
<organism evidence="5 6">
    <name type="scientific">Rhizobium acidisoli</name>
    <dbReference type="NCBI Taxonomy" id="1538158"/>
    <lineage>
        <taxon>Bacteria</taxon>
        <taxon>Pseudomonadati</taxon>
        <taxon>Pseudomonadota</taxon>
        <taxon>Alphaproteobacteria</taxon>
        <taxon>Hyphomicrobiales</taxon>
        <taxon>Rhizobiaceae</taxon>
        <taxon>Rhizobium/Agrobacterium group</taxon>
        <taxon>Rhizobium</taxon>
    </lineage>
</organism>
<dbReference type="Gene3D" id="3.30.360.10">
    <property type="entry name" value="Dihydrodipicolinate Reductase, domain 2"/>
    <property type="match status" value="1"/>
</dbReference>
<dbReference type="EMBL" id="CP035000">
    <property type="protein sequence ID" value="QAS81323.1"/>
    <property type="molecule type" value="Genomic_DNA"/>
</dbReference>
<protein>
    <submittedName>
        <fullName evidence="5">Gfo/Idh/MocA family oxidoreductase</fullName>
    </submittedName>
</protein>
<dbReference type="InterPro" id="IPR055170">
    <property type="entry name" value="GFO_IDH_MocA-like_dom"/>
</dbReference>
<dbReference type="InterPro" id="IPR036291">
    <property type="entry name" value="NAD(P)-bd_dom_sf"/>
</dbReference>
<evidence type="ECO:0000259" key="4">
    <source>
        <dbReference type="Pfam" id="PF22725"/>
    </source>
</evidence>